<sequence length="424" mass="46964">MKMILKKATLLSLITTLVISFNGVSSASSESVIEKGVMTENTMSIPGYMVSNENIQRVIGSEEYSNYIAEEKLVHRTKLLIDNLTLDGDAVHINGLVRYNGGVVPLQLEGKLYSSREQSDGIDSYVGDLKENNDSFNVLHFKIKTNDRADTSLISTDLRNTSNIKLYLQDKKGDMFYFEEKLNHLNIDTSKITTDGSYTDSLLDGNWFEQILAPAESHRITNEEIGPFSANPYIKSCSNVYYSKVPFGVDVAEFYFCPKVEGNIVDVGKAGTANWTSRLTVAEHVRVNGNTTNGIEQRYKIGGVTSGGTQTLGTIAAGQNTVITSRLIGGIYRESSSEIKANWPVIIGLFTKNVPYYAAGKSAYLYDAGHYLDLGLLVSTWDSKQKSNESTTAYINWKFDVSFLGSKVVTLDWKIPVNYRVNAN</sequence>
<dbReference type="RefSeq" id="WP_146236131.1">
    <property type="nucleotide sequence ID" value="NZ_CP054614.1"/>
</dbReference>
<name>A0A2V4WS60_PAEBA</name>
<dbReference type="AlphaFoldDB" id="A0A2V4WS60"/>
<dbReference type="OrthoDB" id="10016732at2"/>
<evidence type="ECO:0000313" key="4">
    <source>
        <dbReference type="Proteomes" id="UP000247790"/>
    </source>
</evidence>
<evidence type="ECO:0000313" key="2">
    <source>
        <dbReference type="EMBL" id="PYE50914.1"/>
    </source>
</evidence>
<evidence type="ECO:0000313" key="3">
    <source>
        <dbReference type="EMBL" id="QKS57577.1"/>
    </source>
</evidence>
<evidence type="ECO:0000256" key="1">
    <source>
        <dbReference type="SAM" id="SignalP"/>
    </source>
</evidence>
<dbReference type="EMBL" id="QJSW01000003">
    <property type="protein sequence ID" value="PYE50914.1"/>
    <property type="molecule type" value="Genomic_DNA"/>
</dbReference>
<reference evidence="2 4" key="1">
    <citation type="submission" date="2018-06" db="EMBL/GenBank/DDBJ databases">
        <title>Genomic Encyclopedia of Type Strains, Phase III (KMG-III): the genomes of soil and plant-associated and newly described type strains.</title>
        <authorList>
            <person name="Whitman W."/>
        </authorList>
    </citation>
    <scope>NUCLEOTIDE SEQUENCE [LARGE SCALE GENOMIC DNA]</scope>
    <source>
        <strain evidence="2 4">CECT 7022</strain>
    </source>
</reference>
<gene>
    <name evidence="2" type="ORF">DFQ00_103333</name>
    <name evidence="3" type="ORF">HUB98_15525</name>
</gene>
<reference evidence="3 5" key="2">
    <citation type="submission" date="2020-06" db="EMBL/GenBank/DDBJ databases">
        <title>Complete genome of Paenibacillus barcinonensis KACC11450.</title>
        <authorList>
            <person name="Kim M."/>
            <person name="Park Y.-J."/>
            <person name="Shin J.-H."/>
        </authorList>
    </citation>
    <scope>NUCLEOTIDE SEQUENCE [LARGE SCALE GENOMIC DNA]</scope>
    <source>
        <strain evidence="3 5">KACC11450</strain>
    </source>
</reference>
<evidence type="ECO:0000313" key="5">
    <source>
        <dbReference type="Proteomes" id="UP000509327"/>
    </source>
</evidence>
<feature type="chain" id="PRO_5015868782" evidence="1">
    <location>
        <begin position="28"/>
        <end position="424"/>
    </location>
</feature>
<dbReference type="Proteomes" id="UP000509327">
    <property type="component" value="Chromosome"/>
</dbReference>
<keyword evidence="5" id="KW-1185">Reference proteome</keyword>
<feature type="signal peptide" evidence="1">
    <location>
        <begin position="1"/>
        <end position="27"/>
    </location>
</feature>
<keyword evidence="1" id="KW-0732">Signal</keyword>
<dbReference type="Proteomes" id="UP000247790">
    <property type="component" value="Unassembled WGS sequence"/>
</dbReference>
<organism evidence="2 4">
    <name type="scientific">Paenibacillus barcinonensis</name>
    <dbReference type="NCBI Taxonomy" id="198119"/>
    <lineage>
        <taxon>Bacteria</taxon>
        <taxon>Bacillati</taxon>
        <taxon>Bacillota</taxon>
        <taxon>Bacilli</taxon>
        <taxon>Bacillales</taxon>
        <taxon>Paenibacillaceae</taxon>
        <taxon>Paenibacillus</taxon>
    </lineage>
</organism>
<accession>A0A2V4WS60</accession>
<dbReference type="EMBL" id="CP054614">
    <property type="protein sequence ID" value="QKS57577.1"/>
    <property type="molecule type" value="Genomic_DNA"/>
</dbReference>
<proteinExistence type="predicted"/>
<protein>
    <submittedName>
        <fullName evidence="2">Uncharacterized protein</fullName>
    </submittedName>
</protein>